<evidence type="ECO:0000256" key="2">
    <source>
        <dbReference type="ARBA" id="ARBA00023277"/>
    </source>
</evidence>
<name>Q3SB92_9EURY</name>
<proteinExistence type="inferred from homology"/>
<evidence type="ECO:0000313" key="4">
    <source>
        <dbReference type="EMBL" id="AAZ32118.1"/>
    </source>
</evidence>
<keyword evidence="2" id="KW-0119">Carbohydrate metabolism</keyword>
<dbReference type="Gene3D" id="3.20.110.20">
    <property type="match status" value="1"/>
</dbReference>
<sequence>MDIAMCFHVHQPFRLRRFSIFSDVNLPPERAYFDNDPENSLNPIYSNKTVFQRATKECYLPATNIILEHANVGRKFCYSVTGTWVESAMRFGQEALDIMQSVASTGNVEFLGETYFHSLAGLYNDLSEFDEQVNMHKEMLREFFDYKPRVFRNTELIYDNRIGERVESLGFKAQVIEGAEKVLGWRAPTYVYKRKGGDLRLLTRHYRLSDDIGFRFSNQSWSEWPLTADKYADWVSNVPGEYILVYVDYETFGEHHKRETGILEFLRHLPDELEKRGVRLVTPSEIIKKHEPKDELDVPEPISWADVDRDVSTWLGNPLQQYAFKKLQSLRLNTNRLKRIWRLLQTSDHLYYLSKKTGMDGWVHQYFSPYNSPYDAFINFMNILDDLKRRSGN</sequence>
<dbReference type="InterPro" id="IPR052046">
    <property type="entry name" value="GH57_Enzymes"/>
</dbReference>
<evidence type="ECO:0000259" key="3">
    <source>
        <dbReference type="Pfam" id="PF03065"/>
    </source>
</evidence>
<dbReference type="GO" id="GO:0005975">
    <property type="term" value="P:carbohydrate metabolic process"/>
    <property type="evidence" value="ECO:0007669"/>
    <property type="project" value="InterPro"/>
</dbReference>
<protein>
    <submittedName>
        <fullName evidence="4">Alpha-amylase/alpha-mannosidase</fullName>
    </submittedName>
</protein>
<dbReference type="GO" id="GO:0003824">
    <property type="term" value="F:catalytic activity"/>
    <property type="evidence" value="ECO:0007669"/>
    <property type="project" value="InterPro"/>
</dbReference>
<dbReference type="Pfam" id="PF03065">
    <property type="entry name" value="Glyco_hydro_57"/>
    <property type="match status" value="1"/>
</dbReference>
<dbReference type="InterPro" id="IPR004300">
    <property type="entry name" value="Glyco_hydro_57_N"/>
</dbReference>
<feature type="domain" description="Glycoside hydrolase family 57 N-terminal" evidence="3">
    <location>
        <begin position="4"/>
        <end position="299"/>
    </location>
</feature>
<dbReference type="AlphaFoldDB" id="Q3SB92"/>
<accession>Q3SB92</accession>
<organism evidence="4">
    <name type="scientific">uncultured euryarchaeote Alv-FOS5</name>
    <dbReference type="NCBI Taxonomy" id="337891"/>
    <lineage>
        <taxon>Archaea</taxon>
        <taxon>Methanobacteriati</taxon>
        <taxon>Methanobacteriota</taxon>
        <taxon>environmental samples</taxon>
    </lineage>
</organism>
<dbReference type="SUPFAM" id="SSF88713">
    <property type="entry name" value="Glycoside hydrolase/deacetylase"/>
    <property type="match status" value="1"/>
</dbReference>
<evidence type="ECO:0000256" key="1">
    <source>
        <dbReference type="ARBA" id="ARBA00006821"/>
    </source>
</evidence>
<dbReference type="CDD" id="cd10795">
    <property type="entry name" value="GH57N_MJA1_like"/>
    <property type="match status" value="1"/>
</dbReference>
<dbReference type="PANTHER" id="PTHR36306:SF1">
    <property type="entry name" value="ALPHA-AMYLASE-RELATED"/>
    <property type="match status" value="1"/>
</dbReference>
<dbReference type="CAZy" id="GH57">
    <property type="family name" value="Glycoside Hydrolase Family 57"/>
</dbReference>
<dbReference type="InterPro" id="IPR011330">
    <property type="entry name" value="Glyco_hydro/deAcase_b/a-brl"/>
</dbReference>
<reference evidence="4" key="1">
    <citation type="journal article" date="2006" name="FEMS Microbiol. Ecol.">
        <title>Uncultured Archaea in a hydrothermal microbial assemblage: phylogenetic diversity and characterization of a genome fragment from a euryarchaeote.</title>
        <authorList>
            <person name="Moussard H."/>
            <person name="Moreira D."/>
            <person name="Cambon-Bonavita M.A."/>
            <person name="Lopez-Garcia P."/>
            <person name="Jeanthon C."/>
        </authorList>
    </citation>
    <scope>NUCLEOTIDE SEQUENCE</scope>
</reference>
<dbReference type="EMBL" id="DQ078753">
    <property type="protein sequence ID" value="AAZ32118.1"/>
    <property type="molecule type" value="Genomic_DNA"/>
</dbReference>
<dbReference type="PANTHER" id="PTHR36306">
    <property type="entry name" value="ALPHA-AMYLASE-RELATED-RELATED"/>
    <property type="match status" value="1"/>
</dbReference>
<comment type="similarity">
    <text evidence="1">Belongs to the glycosyl hydrolase 57 family.</text>
</comment>